<keyword evidence="3" id="KW-1185">Reference proteome</keyword>
<reference evidence="2 3" key="1">
    <citation type="journal article" date="2009" name="Genome Res.">
        <title>Whole genome sequence of Desulfovibrio magneticus strain RS-1 revealed common gene clusters in magnetotactic bacteria.</title>
        <authorList>
            <person name="Nakazawa H."/>
            <person name="Arakaki A."/>
            <person name="Narita-Yamada S."/>
            <person name="Yashiro I."/>
            <person name="Jinno K."/>
            <person name="Aoki N."/>
            <person name="Tsuruyama A."/>
            <person name="Okamura Y."/>
            <person name="Tanikawa S."/>
            <person name="Fujita N."/>
            <person name="Takeyama H."/>
            <person name="Matsunaga T."/>
        </authorList>
    </citation>
    <scope>NUCLEOTIDE SEQUENCE [LARGE SCALE GENOMIC DNA]</scope>
    <source>
        <strain evidence="3">ATCC 700980 / DSM 13731 / RS-1</strain>
    </source>
</reference>
<accession>C4XNJ3</accession>
<evidence type="ECO:0000256" key="1">
    <source>
        <dbReference type="SAM" id="MobiDB-lite"/>
    </source>
</evidence>
<name>C4XNJ3_SOLM1</name>
<evidence type="ECO:0000313" key="2">
    <source>
        <dbReference type="EMBL" id="BAH74968.1"/>
    </source>
</evidence>
<protein>
    <submittedName>
        <fullName evidence="2">Uncharacterized protein</fullName>
    </submittedName>
</protein>
<dbReference type="PROSITE" id="PS51257">
    <property type="entry name" value="PROKAR_LIPOPROTEIN"/>
    <property type="match status" value="1"/>
</dbReference>
<dbReference type="KEGG" id="dma:DMR_14770"/>
<sequence>MFCDRLKKQMVGDKMETQVLVGAGLACFGASLFGQKRARWLALGGGGLVTLAAWAEADPVLGLGGLAAALTVWFGQRAGSRRGARGLEPRPDTPMAETFRKLP</sequence>
<dbReference type="HOGENOM" id="CLU_2259237_0_0_7"/>
<proteinExistence type="predicted"/>
<dbReference type="EMBL" id="AP010904">
    <property type="protein sequence ID" value="BAH74968.1"/>
    <property type="molecule type" value="Genomic_DNA"/>
</dbReference>
<feature type="region of interest" description="Disordered" evidence="1">
    <location>
        <begin position="79"/>
        <end position="103"/>
    </location>
</feature>
<dbReference type="Proteomes" id="UP000009071">
    <property type="component" value="Chromosome"/>
</dbReference>
<organism evidence="2 3">
    <name type="scientific">Solidesulfovibrio magneticus (strain ATCC 700980 / DSM 13731 / RS-1)</name>
    <name type="common">Desulfovibrio magneticus</name>
    <dbReference type="NCBI Taxonomy" id="573370"/>
    <lineage>
        <taxon>Bacteria</taxon>
        <taxon>Pseudomonadati</taxon>
        <taxon>Thermodesulfobacteriota</taxon>
        <taxon>Desulfovibrionia</taxon>
        <taxon>Desulfovibrionales</taxon>
        <taxon>Desulfovibrionaceae</taxon>
        <taxon>Solidesulfovibrio</taxon>
    </lineage>
</organism>
<gene>
    <name evidence="2" type="ordered locus">DMR_14770</name>
</gene>
<dbReference type="AlphaFoldDB" id="C4XNJ3"/>
<evidence type="ECO:0000313" key="3">
    <source>
        <dbReference type="Proteomes" id="UP000009071"/>
    </source>
</evidence>